<sequence length="73" mass="8617">MRRTVETFSYHDNNTDKAAPTPLKSFSRGVFEICRAGRDRASRLLRRLTKVKIISFNIEWPTCLYLRRRLIAC</sequence>
<feature type="compositionally biased region" description="Polar residues" evidence="1">
    <location>
        <begin position="1"/>
        <end position="12"/>
    </location>
</feature>
<proteinExistence type="predicted"/>
<gene>
    <name evidence="2" type="ORF">CEXT_665311</name>
</gene>
<dbReference type="AlphaFoldDB" id="A0AAV4PGJ6"/>
<comment type="caution">
    <text evidence="2">The sequence shown here is derived from an EMBL/GenBank/DDBJ whole genome shotgun (WGS) entry which is preliminary data.</text>
</comment>
<dbReference type="Proteomes" id="UP001054945">
    <property type="component" value="Unassembled WGS sequence"/>
</dbReference>
<keyword evidence="3" id="KW-1185">Reference proteome</keyword>
<name>A0AAV4PGJ6_CAEEX</name>
<evidence type="ECO:0000313" key="2">
    <source>
        <dbReference type="EMBL" id="GIX96472.1"/>
    </source>
</evidence>
<accession>A0AAV4PGJ6</accession>
<feature type="region of interest" description="Disordered" evidence="1">
    <location>
        <begin position="1"/>
        <end position="21"/>
    </location>
</feature>
<dbReference type="EMBL" id="BPLR01004653">
    <property type="protein sequence ID" value="GIX96472.1"/>
    <property type="molecule type" value="Genomic_DNA"/>
</dbReference>
<protein>
    <submittedName>
        <fullName evidence="2">Uncharacterized protein</fullName>
    </submittedName>
</protein>
<evidence type="ECO:0000313" key="3">
    <source>
        <dbReference type="Proteomes" id="UP001054945"/>
    </source>
</evidence>
<evidence type="ECO:0000256" key="1">
    <source>
        <dbReference type="SAM" id="MobiDB-lite"/>
    </source>
</evidence>
<reference evidence="2 3" key="1">
    <citation type="submission" date="2021-06" db="EMBL/GenBank/DDBJ databases">
        <title>Caerostris extrusa draft genome.</title>
        <authorList>
            <person name="Kono N."/>
            <person name="Arakawa K."/>
        </authorList>
    </citation>
    <scope>NUCLEOTIDE SEQUENCE [LARGE SCALE GENOMIC DNA]</scope>
</reference>
<organism evidence="2 3">
    <name type="scientific">Caerostris extrusa</name>
    <name type="common">Bark spider</name>
    <name type="synonym">Caerostris bankana</name>
    <dbReference type="NCBI Taxonomy" id="172846"/>
    <lineage>
        <taxon>Eukaryota</taxon>
        <taxon>Metazoa</taxon>
        <taxon>Ecdysozoa</taxon>
        <taxon>Arthropoda</taxon>
        <taxon>Chelicerata</taxon>
        <taxon>Arachnida</taxon>
        <taxon>Araneae</taxon>
        <taxon>Araneomorphae</taxon>
        <taxon>Entelegynae</taxon>
        <taxon>Araneoidea</taxon>
        <taxon>Araneidae</taxon>
        <taxon>Caerostris</taxon>
    </lineage>
</organism>